<dbReference type="NCBIfam" id="NF033592">
    <property type="entry name" value="transpos_IS4_1"/>
    <property type="match status" value="1"/>
</dbReference>
<dbReference type="PANTHER" id="PTHR37529:SF1">
    <property type="entry name" value="TRANSPOSASE INSG FOR INSERTION SEQUENCE ELEMENT IS4-RELATED"/>
    <property type="match status" value="1"/>
</dbReference>
<dbReference type="GO" id="GO:0004803">
    <property type="term" value="F:transposase activity"/>
    <property type="evidence" value="ECO:0007669"/>
    <property type="project" value="InterPro"/>
</dbReference>
<dbReference type="OrthoDB" id="248072at2"/>
<evidence type="ECO:0000313" key="8">
    <source>
        <dbReference type="EMBL" id="QDV21288.1"/>
    </source>
</evidence>
<dbReference type="InterPro" id="IPR002559">
    <property type="entry name" value="Transposase_11"/>
</dbReference>
<dbReference type="EMBL" id="CP036317">
    <property type="protein sequence ID" value="QDV17168.1"/>
    <property type="molecule type" value="Genomic_DNA"/>
</dbReference>
<gene>
    <name evidence="3" type="ORF">Pan153_12760</name>
    <name evidence="4" type="ORF">Pan153_18030</name>
    <name evidence="5" type="ORF">Pan153_27480</name>
    <name evidence="6" type="ORF">Pan153_55320</name>
    <name evidence="7" type="ORF">Pan153_56810</name>
    <name evidence="8" type="ORF">Pan153_59760</name>
    <name evidence="9" type="ORF">Pan153_62460</name>
    <name evidence="10" type="ORF">Pan153_62590</name>
    <name evidence="11" type="ORF">Pan153_63090</name>
</gene>
<dbReference type="RefSeq" id="WP_145454488.1">
    <property type="nucleotide sequence ID" value="NZ_CP036317.1"/>
</dbReference>
<dbReference type="EMBL" id="CP036317">
    <property type="protein sequence ID" value="QDV21556.1"/>
    <property type="molecule type" value="Genomic_DNA"/>
</dbReference>
<dbReference type="EMBL" id="CP036317">
    <property type="protein sequence ID" value="QDV21619.1"/>
    <property type="molecule type" value="Genomic_DNA"/>
</dbReference>
<evidence type="ECO:0000313" key="5">
    <source>
        <dbReference type="EMBL" id="QDV18091.1"/>
    </source>
</evidence>
<evidence type="ECO:0000256" key="1">
    <source>
        <dbReference type="SAM" id="MobiDB-lite"/>
    </source>
</evidence>
<name>A0A518FP10_9PLAN</name>
<proteinExistence type="predicted"/>
<reference evidence="5 12" key="1">
    <citation type="submission" date="2019-02" db="EMBL/GenBank/DDBJ databases">
        <title>Deep-cultivation of Planctomycetes and their phenomic and genomic characterization uncovers novel biology.</title>
        <authorList>
            <person name="Wiegand S."/>
            <person name="Jogler M."/>
            <person name="Boedeker C."/>
            <person name="Pinto D."/>
            <person name="Vollmers J."/>
            <person name="Rivas-Marin E."/>
            <person name="Kohn T."/>
            <person name="Peeters S.H."/>
            <person name="Heuer A."/>
            <person name="Rast P."/>
            <person name="Oberbeckmann S."/>
            <person name="Bunk B."/>
            <person name="Jeske O."/>
            <person name="Meyerdierks A."/>
            <person name="Storesund J.E."/>
            <person name="Kallscheuer N."/>
            <person name="Luecker S."/>
            <person name="Lage O.M."/>
            <person name="Pohl T."/>
            <person name="Merkel B.J."/>
            <person name="Hornburger P."/>
            <person name="Mueller R.-W."/>
            <person name="Bruemmer F."/>
            <person name="Labrenz M."/>
            <person name="Spormann A.M."/>
            <person name="Op den Camp H."/>
            <person name="Overmann J."/>
            <person name="Amann R."/>
            <person name="Jetten M.S.M."/>
            <person name="Mascher T."/>
            <person name="Medema M.H."/>
            <person name="Devos D.P."/>
            <person name="Kaster A.-K."/>
            <person name="Ovreas L."/>
            <person name="Rohde M."/>
            <person name="Galperin M.Y."/>
            <person name="Jogler C."/>
        </authorList>
    </citation>
    <scope>NUCLEOTIDE SEQUENCE [LARGE SCALE GENOMIC DNA]</scope>
    <source>
        <strain evidence="5 12">Pan153</strain>
    </source>
</reference>
<evidence type="ECO:0000259" key="2">
    <source>
        <dbReference type="Pfam" id="PF01609"/>
    </source>
</evidence>
<accession>A0A518FP10</accession>
<dbReference type="EMBL" id="CP036317">
    <property type="protein sequence ID" value="QDV18091.1"/>
    <property type="molecule type" value="Genomic_DNA"/>
</dbReference>
<feature type="compositionally biased region" description="Basic residues" evidence="1">
    <location>
        <begin position="437"/>
        <end position="448"/>
    </location>
</feature>
<protein>
    <submittedName>
        <fullName evidence="5">Transposase DDE domain protein</fullName>
    </submittedName>
</protein>
<feature type="domain" description="Transposase IS4-like" evidence="2">
    <location>
        <begin position="131"/>
        <end position="363"/>
    </location>
</feature>
<dbReference type="GO" id="GO:0003677">
    <property type="term" value="F:DNA binding"/>
    <property type="evidence" value="ECO:0007669"/>
    <property type="project" value="InterPro"/>
</dbReference>
<dbReference type="EMBL" id="CP036317">
    <property type="protein sequence ID" value="QDV20999.1"/>
    <property type="molecule type" value="Genomic_DNA"/>
</dbReference>
<dbReference type="AlphaFoldDB" id="A0A518FP10"/>
<evidence type="ECO:0000313" key="4">
    <source>
        <dbReference type="EMBL" id="QDV17168.1"/>
    </source>
</evidence>
<evidence type="ECO:0000313" key="7">
    <source>
        <dbReference type="EMBL" id="QDV20999.1"/>
    </source>
</evidence>
<evidence type="ECO:0000313" key="12">
    <source>
        <dbReference type="Proteomes" id="UP000320839"/>
    </source>
</evidence>
<dbReference type="SUPFAM" id="SSF53098">
    <property type="entry name" value="Ribonuclease H-like"/>
    <property type="match status" value="1"/>
</dbReference>
<dbReference type="EMBL" id="CP036317">
    <property type="protein sequence ID" value="QDV21569.1"/>
    <property type="molecule type" value="Genomic_DNA"/>
</dbReference>
<evidence type="ECO:0000313" key="6">
    <source>
        <dbReference type="EMBL" id="QDV20853.1"/>
    </source>
</evidence>
<dbReference type="InterPro" id="IPR047952">
    <property type="entry name" value="Transpos_IS4"/>
</dbReference>
<evidence type="ECO:0000313" key="10">
    <source>
        <dbReference type="EMBL" id="QDV21569.1"/>
    </source>
</evidence>
<dbReference type="Pfam" id="PF01609">
    <property type="entry name" value="DDE_Tnp_1"/>
    <property type="match status" value="1"/>
</dbReference>
<dbReference type="GO" id="GO:0006313">
    <property type="term" value="P:DNA transposition"/>
    <property type="evidence" value="ECO:0007669"/>
    <property type="project" value="InterPro"/>
</dbReference>
<dbReference type="InterPro" id="IPR012337">
    <property type="entry name" value="RNaseH-like_sf"/>
</dbReference>
<dbReference type="EMBL" id="CP036317">
    <property type="protein sequence ID" value="QDV16645.1"/>
    <property type="molecule type" value="Genomic_DNA"/>
</dbReference>
<dbReference type="EMBL" id="CP036317">
    <property type="protein sequence ID" value="QDV20853.1"/>
    <property type="molecule type" value="Genomic_DNA"/>
</dbReference>
<evidence type="ECO:0000313" key="9">
    <source>
        <dbReference type="EMBL" id="QDV21556.1"/>
    </source>
</evidence>
<sequence>MCAKRTIPADPQLDQEFDKAFEQIQELVDLSQADALFPTHPNAVYTTSVVLWMLVYQRMNPDASLEAAVKKLLDSKPELLPDNKRVSEGTLSLNTGAYSRARTRLPCSVAEWFARQVSQSMIEASPASFQDRRVFMIDGTTITLAPEAELQKVYPPASNQYGEGVWPVALLVVAHELSSGAALVPEVGAMYGPEAVSETALIDNCLTQMPPDSIVMADAGYGIFSVAHKVQQADLSFLFRLSKQRFDRLRKTATLVDEGANWKTWSCQWQPSPSERKKHPDLPADAVLSVQLHEFETEEGKPIYLVTSLDESVEMLSDLYARRTDVETDIRNIKVVLDTENIRARSVEMFHKELLTSMVSYNLVAQFRRQAAELVKVPPRRMSFKRTWTTYRQFLLSSMYTTAADWRERYRFALGIAMQDKLPNRPGRKYPREAYRRRTKSTHFKKREKGSDASEK</sequence>
<evidence type="ECO:0000313" key="3">
    <source>
        <dbReference type="EMBL" id="QDV16645.1"/>
    </source>
</evidence>
<dbReference type="Proteomes" id="UP000320839">
    <property type="component" value="Chromosome"/>
</dbReference>
<dbReference type="PANTHER" id="PTHR37529">
    <property type="entry name" value="TRANSPOSASE INSG FOR INSERTION SEQUENCE ELEMENT IS4-RELATED"/>
    <property type="match status" value="1"/>
</dbReference>
<evidence type="ECO:0000313" key="11">
    <source>
        <dbReference type="EMBL" id="QDV21619.1"/>
    </source>
</evidence>
<feature type="region of interest" description="Disordered" evidence="1">
    <location>
        <begin position="423"/>
        <end position="456"/>
    </location>
</feature>
<organism evidence="5 12">
    <name type="scientific">Gimesia panareensis</name>
    <dbReference type="NCBI Taxonomy" id="2527978"/>
    <lineage>
        <taxon>Bacteria</taxon>
        <taxon>Pseudomonadati</taxon>
        <taxon>Planctomycetota</taxon>
        <taxon>Planctomycetia</taxon>
        <taxon>Planctomycetales</taxon>
        <taxon>Planctomycetaceae</taxon>
        <taxon>Gimesia</taxon>
    </lineage>
</organism>
<dbReference type="EMBL" id="CP036317">
    <property type="protein sequence ID" value="QDV21288.1"/>
    <property type="molecule type" value="Genomic_DNA"/>
</dbReference>